<protein>
    <recommendedName>
        <fullName evidence="4">DUF4378 domain-containing protein</fullName>
    </recommendedName>
</protein>
<name>A0A7N0UUG3_KALFE</name>
<evidence type="ECO:0000313" key="2">
    <source>
        <dbReference type="EnsemblPlants" id="Kaladp0087s0064.1.v1.1"/>
    </source>
</evidence>
<evidence type="ECO:0000313" key="3">
    <source>
        <dbReference type="Proteomes" id="UP000594263"/>
    </source>
</evidence>
<feature type="compositionally biased region" description="Polar residues" evidence="1">
    <location>
        <begin position="198"/>
        <end position="214"/>
    </location>
</feature>
<dbReference type="PANTHER" id="PTHR33623:SF5">
    <property type="entry name" value="HISTONE-LYSINE N-METHYLTRANSFERASE SETD1B-LIKE PROTEIN"/>
    <property type="match status" value="1"/>
</dbReference>
<keyword evidence="3" id="KW-1185">Reference proteome</keyword>
<dbReference type="Proteomes" id="UP000594263">
    <property type="component" value="Unplaced"/>
</dbReference>
<dbReference type="EnsemblPlants" id="Kaladp0087s0064.1.v1.1">
    <property type="protein sequence ID" value="Kaladp0087s0064.1.v1.1"/>
    <property type="gene ID" value="Kaladp0087s0064.v1.1"/>
</dbReference>
<sequence length="447" mass="50783">MSTRSQLQQLLQEDQEPFHLQDYIADRRRRLFPRRPNKPTHLTTRPNSNLTANLCKSACFFTAADSPNVAKSPALPHDAVLLHVPARTAEMLLEAAARIWKRKKSDGRGLGMFGSILRKLKHSGKRDKSEVGVLVKDILRLDSSTAFIQRSVALRENPTFSPDIPEPCCCLRDQNLDFVTEFHDSPFQFVLRNSPSGHRTSDFSSQVDSPSGAETATECGNVEEEEKEYCSPVSVLDPDPYQEEDSIDERHQEDDDSSCSFDMDCSCANVQRAQQKLLEKLSRFEKLAELDPLELEVRLQEDEEDSSGDFNFAEEEVCKKMQSSSNEGALSYLDKLSRQVLNRLEFETLNRVPAELRRVIKMLLSEEERKLDVFDEDKIMLERVVLRLDSWKEVAGGTVNVMVGLDIGQDIVGWTRRQEQVADIATDAERALFEDLMDELCQEFATA</sequence>
<evidence type="ECO:0008006" key="4">
    <source>
        <dbReference type="Google" id="ProtNLM"/>
    </source>
</evidence>
<evidence type="ECO:0000256" key="1">
    <source>
        <dbReference type="SAM" id="MobiDB-lite"/>
    </source>
</evidence>
<dbReference type="OMA" id="CENSCFF"/>
<proteinExistence type="predicted"/>
<dbReference type="Gramene" id="Kaladp0087s0064.1.v1.1">
    <property type="protein sequence ID" value="Kaladp0087s0064.1.v1.1"/>
    <property type="gene ID" value="Kaladp0087s0064.v1.1"/>
</dbReference>
<dbReference type="PANTHER" id="PTHR33623">
    <property type="entry name" value="OS04G0572500 PROTEIN"/>
    <property type="match status" value="1"/>
</dbReference>
<reference evidence="2" key="1">
    <citation type="submission" date="2021-01" db="UniProtKB">
        <authorList>
            <consortium name="EnsemblPlants"/>
        </authorList>
    </citation>
    <scope>IDENTIFICATION</scope>
</reference>
<feature type="region of interest" description="Disordered" evidence="1">
    <location>
        <begin position="198"/>
        <end position="256"/>
    </location>
</feature>
<dbReference type="AlphaFoldDB" id="A0A7N0UUG3"/>
<accession>A0A7N0UUG3</accession>
<organism evidence="2 3">
    <name type="scientific">Kalanchoe fedtschenkoi</name>
    <name type="common">Lavender scallops</name>
    <name type="synonym">South American air plant</name>
    <dbReference type="NCBI Taxonomy" id="63787"/>
    <lineage>
        <taxon>Eukaryota</taxon>
        <taxon>Viridiplantae</taxon>
        <taxon>Streptophyta</taxon>
        <taxon>Embryophyta</taxon>
        <taxon>Tracheophyta</taxon>
        <taxon>Spermatophyta</taxon>
        <taxon>Magnoliopsida</taxon>
        <taxon>eudicotyledons</taxon>
        <taxon>Gunneridae</taxon>
        <taxon>Pentapetalae</taxon>
        <taxon>Saxifragales</taxon>
        <taxon>Crassulaceae</taxon>
        <taxon>Kalanchoe</taxon>
    </lineage>
</organism>